<gene>
    <name evidence="1" type="ORF">PR048_031889</name>
</gene>
<comment type="caution">
    <text evidence="1">The sequence shown here is derived from an EMBL/GenBank/DDBJ whole genome shotgun (WGS) entry which is preliminary data.</text>
</comment>
<dbReference type="Proteomes" id="UP001159363">
    <property type="component" value="Chromosome 14"/>
</dbReference>
<evidence type="ECO:0000313" key="1">
    <source>
        <dbReference type="EMBL" id="KAJ8868080.1"/>
    </source>
</evidence>
<accession>A0ABQ9G6J6</accession>
<reference evidence="1 2" key="1">
    <citation type="submission" date="2023-02" db="EMBL/GenBank/DDBJ databases">
        <title>LHISI_Scaffold_Assembly.</title>
        <authorList>
            <person name="Stuart O.P."/>
            <person name="Cleave R."/>
            <person name="Magrath M.J.L."/>
            <person name="Mikheyev A.S."/>
        </authorList>
    </citation>
    <scope>NUCLEOTIDE SEQUENCE [LARGE SCALE GENOMIC DNA]</scope>
    <source>
        <strain evidence="1">Daus_M_001</strain>
        <tissue evidence="1">Leg muscle</tissue>
    </source>
</reference>
<name>A0ABQ9G6J6_9NEOP</name>
<dbReference type="EMBL" id="JARBHB010000015">
    <property type="protein sequence ID" value="KAJ8868080.1"/>
    <property type="molecule type" value="Genomic_DNA"/>
</dbReference>
<organism evidence="1 2">
    <name type="scientific">Dryococelus australis</name>
    <dbReference type="NCBI Taxonomy" id="614101"/>
    <lineage>
        <taxon>Eukaryota</taxon>
        <taxon>Metazoa</taxon>
        <taxon>Ecdysozoa</taxon>
        <taxon>Arthropoda</taxon>
        <taxon>Hexapoda</taxon>
        <taxon>Insecta</taxon>
        <taxon>Pterygota</taxon>
        <taxon>Neoptera</taxon>
        <taxon>Polyneoptera</taxon>
        <taxon>Phasmatodea</taxon>
        <taxon>Verophasmatodea</taxon>
        <taxon>Anareolatae</taxon>
        <taxon>Phasmatidae</taxon>
        <taxon>Eurycanthinae</taxon>
        <taxon>Dryococelus</taxon>
    </lineage>
</organism>
<protein>
    <submittedName>
        <fullName evidence="1">Uncharacterized protein</fullName>
    </submittedName>
</protein>
<sequence length="500" mass="56278">MRLQLRVSATTDGQPSLLLASIFVKRYYFLRGSHLILHIQTVQLHLRKPFISCKLSMFDEASKHVVHNSVHIDIPTTADIFQRGRQHFSGEIDAKGLSSHVNKRIPQFYGHIVRRNNDNLEKTILEGTIEGKRSRGRAPIRWLDKASRKPVMMAARWRSPADCCARAAVCSCDPTTGVISRSLLGGRICVDWLDQSASWLARTSTITLNLPHNYLHTHAHVQDTLLLLPASLFTFLAEKCRSYKGHTSTRYKSAFAAMRRALQCSRSATCTYGTFSDAPTILFMNSPKQISVQAPGMLFVMHKSTPQPRKLLPVDINHPLSCSPDSVVCTAILFFRSELQDFATMDTLQEFRCCKDCQFLSTNSRPAITPPPHPPVYRHKTGFPSVEVGGSCDLQERDLQSVRDIWPPLPVILKIKYTAASSLNDMDMCIMERGNEEIQSTGHLLKDSSCRAWRPSLIMGDRRRHEPGDELICGTRSRQPEDDIVANYGETLQDVCSTTK</sequence>
<proteinExistence type="predicted"/>
<keyword evidence="2" id="KW-1185">Reference proteome</keyword>
<evidence type="ECO:0000313" key="2">
    <source>
        <dbReference type="Proteomes" id="UP001159363"/>
    </source>
</evidence>